<dbReference type="EMBL" id="JAKCXM010000758">
    <property type="protein sequence ID" value="KAJ0391994.1"/>
    <property type="molecule type" value="Genomic_DNA"/>
</dbReference>
<sequence>MPTLRNTSQHVKLVRVGKPLEIDTGRTPRVRTHDEEITSGSYIPLVDYAKYFSEDRQRIITEAKKNLLAAQERMKQYYDTIRRDMELQVGDYVYLDTKNISIQHVNENTLLRKAKLSARKIGPFKIESMINANLAKLKLPSA</sequence>
<name>A0AAD5LT74_PYTIN</name>
<gene>
    <name evidence="2" type="ORF">P43SY_010486</name>
</gene>
<evidence type="ECO:0000259" key="1">
    <source>
        <dbReference type="Pfam" id="PF24626"/>
    </source>
</evidence>
<evidence type="ECO:0000313" key="2">
    <source>
        <dbReference type="EMBL" id="KAJ0391994.1"/>
    </source>
</evidence>
<proteinExistence type="predicted"/>
<protein>
    <recommendedName>
        <fullName evidence="1">Tf2-1-like SH3-like domain-containing protein</fullName>
    </recommendedName>
</protein>
<comment type="caution">
    <text evidence="2">The sequence shown here is derived from an EMBL/GenBank/DDBJ whole genome shotgun (WGS) entry which is preliminary data.</text>
</comment>
<feature type="domain" description="Tf2-1-like SH3-like" evidence="1">
    <location>
        <begin position="90"/>
        <end position="141"/>
    </location>
</feature>
<keyword evidence="3" id="KW-1185">Reference proteome</keyword>
<accession>A0AAD5LT74</accession>
<evidence type="ECO:0000313" key="3">
    <source>
        <dbReference type="Proteomes" id="UP001209570"/>
    </source>
</evidence>
<organism evidence="2 3">
    <name type="scientific">Pythium insidiosum</name>
    <name type="common">Pythiosis disease agent</name>
    <dbReference type="NCBI Taxonomy" id="114742"/>
    <lineage>
        <taxon>Eukaryota</taxon>
        <taxon>Sar</taxon>
        <taxon>Stramenopiles</taxon>
        <taxon>Oomycota</taxon>
        <taxon>Peronosporomycetes</taxon>
        <taxon>Pythiales</taxon>
        <taxon>Pythiaceae</taxon>
        <taxon>Pythium</taxon>
    </lineage>
</organism>
<dbReference type="Proteomes" id="UP001209570">
    <property type="component" value="Unassembled WGS sequence"/>
</dbReference>
<dbReference type="Pfam" id="PF24626">
    <property type="entry name" value="SH3_Tf2-1"/>
    <property type="match status" value="1"/>
</dbReference>
<dbReference type="AlphaFoldDB" id="A0AAD5LT74"/>
<reference evidence="2" key="1">
    <citation type="submission" date="2021-12" db="EMBL/GenBank/DDBJ databases">
        <title>Prjna785345.</title>
        <authorList>
            <person name="Rujirawat T."/>
            <person name="Krajaejun T."/>
        </authorList>
    </citation>
    <scope>NUCLEOTIDE SEQUENCE</scope>
    <source>
        <strain evidence="2">Pi057C3</strain>
    </source>
</reference>
<dbReference type="InterPro" id="IPR056924">
    <property type="entry name" value="SH3_Tf2-1"/>
</dbReference>